<dbReference type="EMBL" id="HBUE01077914">
    <property type="protein sequence ID" value="CAG6476087.1"/>
    <property type="molecule type" value="Transcribed_RNA"/>
</dbReference>
<organism evidence="1">
    <name type="scientific">Culex pipiens</name>
    <name type="common">House mosquito</name>
    <dbReference type="NCBI Taxonomy" id="7175"/>
    <lineage>
        <taxon>Eukaryota</taxon>
        <taxon>Metazoa</taxon>
        <taxon>Ecdysozoa</taxon>
        <taxon>Arthropoda</taxon>
        <taxon>Hexapoda</taxon>
        <taxon>Insecta</taxon>
        <taxon>Pterygota</taxon>
        <taxon>Neoptera</taxon>
        <taxon>Endopterygota</taxon>
        <taxon>Diptera</taxon>
        <taxon>Nematocera</taxon>
        <taxon>Culicoidea</taxon>
        <taxon>Culicidae</taxon>
        <taxon>Culicinae</taxon>
        <taxon>Culicini</taxon>
        <taxon>Culex</taxon>
        <taxon>Culex</taxon>
    </lineage>
</organism>
<reference evidence="1" key="1">
    <citation type="submission" date="2021-05" db="EMBL/GenBank/DDBJ databases">
        <authorList>
            <person name="Alioto T."/>
            <person name="Alioto T."/>
            <person name="Gomez Garrido J."/>
        </authorList>
    </citation>
    <scope>NUCLEOTIDE SEQUENCE</scope>
</reference>
<evidence type="ECO:0000313" key="1">
    <source>
        <dbReference type="EMBL" id="CAG6476087.1"/>
    </source>
</evidence>
<sequence>MNSSHWHPVRHRSWISIFPRIVTGPRNPAGSNCDITMLSTIRFVGRVSPLSTSAYSDFVIVVKLKTSSTGSQTIPSTRSYSGPLSRLKSTVKSTLFSPNAFRTVAELDTQFLMLNPPRECTSFTSLAR</sequence>
<name>A0A8D8BIJ6_CULPI</name>
<proteinExistence type="predicted"/>
<accession>A0A8D8BIJ6</accession>
<protein>
    <submittedName>
        <fullName evidence="1">(northern house mosquito) hypothetical protein</fullName>
    </submittedName>
</protein>
<dbReference type="AlphaFoldDB" id="A0A8D8BIJ6"/>